<dbReference type="AlphaFoldDB" id="I4EIE3"/>
<reference evidence="1 2" key="1">
    <citation type="journal article" date="2012" name="ISME J.">
        <title>Nitrification expanded: discovery, physiology and genomics of a nitrite-oxidizing bacterium from the phylum Chloroflexi.</title>
        <authorList>
            <person name="Sorokin D.Y."/>
            <person name="Lucker S."/>
            <person name="Vejmelkova D."/>
            <person name="Kostrikina N.A."/>
            <person name="Kleerebezem R."/>
            <person name="Rijpstra W.I."/>
            <person name="Damste J.S."/>
            <person name="Le Paslier D."/>
            <person name="Muyzer G."/>
            <person name="Wagner M."/>
            <person name="van Loosdrecht M.C."/>
            <person name="Daims H."/>
        </authorList>
    </citation>
    <scope>NUCLEOTIDE SEQUENCE [LARGE SCALE GENOMIC DNA]</scope>
    <source>
        <strain evidence="2">none</strain>
    </source>
</reference>
<accession>I4EIE3</accession>
<sequence>MDLRGCFLALEIHPMRVELGRETLIFTMIRAWGDDPGYT</sequence>
<name>I4EIE3_9BACT</name>
<evidence type="ECO:0000313" key="2">
    <source>
        <dbReference type="Proteomes" id="UP000004221"/>
    </source>
</evidence>
<gene>
    <name evidence="1" type="ORF">NITHO_3420006</name>
</gene>
<proteinExistence type="predicted"/>
<evidence type="ECO:0000313" key="1">
    <source>
        <dbReference type="EMBL" id="CCF84455.1"/>
    </source>
</evidence>
<dbReference type="EMBL" id="CAGS01000271">
    <property type="protein sequence ID" value="CCF84455.1"/>
    <property type="molecule type" value="Genomic_DNA"/>
</dbReference>
<organism evidence="1 2">
    <name type="scientific">Nitrolancea hollandica Lb</name>
    <dbReference type="NCBI Taxonomy" id="1129897"/>
    <lineage>
        <taxon>Bacteria</taxon>
        <taxon>Pseudomonadati</taxon>
        <taxon>Thermomicrobiota</taxon>
        <taxon>Thermomicrobia</taxon>
        <taxon>Sphaerobacterales</taxon>
        <taxon>Sphaerobacterineae</taxon>
        <taxon>Sphaerobacteraceae</taxon>
        <taxon>Nitrolancea</taxon>
    </lineage>
</organism>
<dbReference type="Proteomes" id="UP000004221">
    <property type="component" value="Unassembled WGS sequence"/>
</dbReference>
<keyword evidence="2" id="KW-1185">Reference proteome</keyword>
<protein>
    <submittedName>
        <fullName evidence="1">Uncharacterized protein</fullName>
    </submittedName>
</protein>
<comment type="caution">
    <text evidence="1">The sequence shown here is derived from an EMBL/GenBank/DDBJ whole genome shotgun (WGS) entry which is preliminary data.</text>
</comment>